<organism evidence="2 3">
    <name type="scientific">Burkholderia stagnalis</name>
    <dbReference type="NCBI Taxonomy" id="1503054"/>
    <lineage>
        <taxon>Bacteria</taxon>
        <taxon>Pseudomonadati</taxon>
        <taxon>Pseudomonadota</taxon>
        <taxon>Betaproteobacteria</taxon>
        <taxon>Burkholderiales</taxon>
        <taxon>Burkholderiaceae</taxon>
        <taxon>Burkholderia</taxon>
        <taxon>Burkholderia cepacia complex</taxon>
    </lineage>
</organism>
<keyword evidence="1" id="KW-0812">Transmembrane</keyword>
<comment type="caution">
    <text evidence="2">The sequence shown here is derived from an EMBL/GenBank/DDBJ whole genome shotgun (WGS) entry which is preliminary data.</text>
</comment>
<proteinExistence type="predicted"/>
<dbReference type="AlphaFoldDB" id="A0A6L3MZS4"/>
<evidence type="ECO:0000313" key="3">
    <source>
        <dbReference type="Proteomes" id="UP000473470"/>
    </source>
</evidence>
<dbReference type="Proteomes" id="UP000473470">
    <property type="component" value="Unassembled WGS sequence"/>
</dbReference>
<protein>
    <recommendedName>
        <fullName evidence="4">DUF4760 domain-containing protein</fullName>
    </recommendedName>
</protein>
<feature type="transmembrane region" description="Helical" evidence="1">
    <location>
        <begin position="6"/>
        <end position="25"/>
    </location>
</feature>
<sequence length="171" mass="20083">MSEWGVYWQALGTLAAVIFGVFGLYKVRAELKRLNEQREKEIIDRDAAAKLKRTEFFLNQHRRLFDNPELYAVLCLVDSDNEALANPDMWDRKRKFITFFEEIQILIDSGQLDKQVALYMFGHYARCAMYGANFQTGIAMTEAYWRLFFRFVRDADVFFEEHPNGPESVSL</sequence>
<gene>
    <name evidence="2" type="ORF">F7R25_10645</name>
</gene>
<name>A0A6L3MZS4_9BURK</name>
<evidence type="ECO:0000256" key="1">
    <source>
        <dbReference type="SAM" id="Phobius"/>
    </source>
</evidence>
<keyword evidence="1" id="KW-0472">Membrane</keyword>
<accession>A0A6L3MZS4</accession>
<evidence type="ECO:0008006" key="4">
    <source>
        <dbReference type="Google" id="ProtNLM"/>
    </source>
</evidence>
<reference evidence="2 3" key="1">
    <citation type="submission" date="2019-09" db="EMBL/GenBank/DDBJ databases">
        <title>Draft genome sequences of 48 bacterial type strains from the CCUG.</title>
        <authorList>
            <person name="Tunovic T."/>
            <person name="Pineiro-Iglesias B."/>
            <person name="Unosson C."/>
            <person name="Inganas E."/>
            <person name="Ohlen M."/>
            <person name="Cardew S."/>
            <person name="Jensie-Markopoulos S."/>
            <person name="Salva-Serra F."/>
            <person name="Jaen-Luchoro D."/>
            <person name="Karlsson R."/>
            <person name="Svensson-Stadler L."/>
            <person name="Chun J."/>
            <person name="Moore E."/>
        </authorList>
    </citation>
    <scope>NUCLEOTIDE SEQUENCE [LARGE SCALE GENOMIC DNA]</scope>
    <source>
        <strain evidence="2 3">CCUG 65686</strain>
    </source>
</reference>
<evidence type="ECO:0000313" key="2">
    <source>
        <dbReference type="EMBL" id="KAB0638975.1"/>
    </source>
</evidence>
<keyword evidence="1" id="KW-1133">Transmembrane helix</keyword>
<dbReference type="EMBL" id="VZOK01000012">
    <property type="protein sequence ID" value="KAB0638975.1"/>
    <property type="molecule type" value="Genomic_DNA"/>
</dbReference>